<accession>A0A4U0F817</accession>
<evidence type="ECO:0000313" key="5">
    <source>
        <dbReference type="Proteomes" id="UP000309673"/>
    </source>
</evidence>
<keyword evidence="5" id="KW-1185">Reference proteome</keyword>
<evidence type="ECO:0000259" key="3">
    <source>
        <dbReference type="Pfam" id="PF16107"/>
    </source>
</evidence>
<feature type="transmembrane region" description="Helical" evidence="1">
    <location>
        <begin position="212"/>
        <end position="230"/>
    </location>
</feature>
<keyword evidence="1" id="KW-1133">Transmembrane helix</keyword>
<dbReference type="RefSeq" id="WP_136778830.1">
    <property type="nucleotide sequence ID" value="NZ_SUPK01000008.1"/>
</dbReference>
<protein>
    <submittedName>
        <fullName evidence="4">DUF4825 domain-containing protein</fullName>
    </submittedName>
</protein>
<dbReference type="InterPro" id="IPR052173">
    <property type="entry name" value="Beta-lactam_resp_regulator"/>
</dbReference>
<reference evidence="4 5" key="1">
    <citation type="submission" date="2019-04" db="EMBL/GenBank/DDBJ databases">
        <title>Cohnella sp. nov., isolated from soil.</title>
        <authorList>
            <person name="Kim W."/>
        </authorList>
    </citation>
    <scope>NUCLEOTIDE SEQUENCE [LARGE SCALE GENOMIC DNA]</scope>
    <source>
        <strain evidence="4 5">CAU 1483</strain>
    </source>
</reference>
<dbReference type="EMBL" id="SUPK01000008">
    <property type="protein sequence ID" value="TJY40640.1"/>
    <property type="molecule type" value="Genomic_DNA"/>
</dbReference>
<dbReference type="Proteomes" id="UP000309673">
    <property type="component" value="Unassembled WGS sequence"/>
</dbReference>
<dbReference type="AlphaFoldDB" id="A0A4U0F817"/>
<proteinExistence type="predicted"/>
<organism evidence="4 5">
    <name type="scientific">Cohnella pontilimi</name>
    <dbReference type="NCBI Taxonomy" id="2564100"/>
    <lineage>
        <taxon>Bacteria</taxon>
        <taxon>Bacillati</taxon>
        <taxon>Bacillota</taxon>
        <taxon>Bacilli</taxon>
        <taxon>Bacillales</taxon>
        <taxon>Paenibacillaceae</taxon>
        <taxon>Cohnella</taxon>
    </lineage>
</organism>
<feature type="transmembrane region" description="Helical" evidence="1">
    <location>
        <begin position="120"/>
        <end position="142"/>
    </location>
</feature>
<evidence type="ECO:0000256" key="1">
    <source>
        <dbReference type="SAM" id="Phobius"/>
    </source>
</evidence>
<feature type="domain" description="Peptidase M56" evidence="2">
    <location>
        <begin position="8"/>
        <end position="290"/>
    </location>
</feature>
<dbReference type="PANTHER" id="PTHR34978">
    <property type="entry name" value="POSSIBLE SENSOR-TRANSDUCER PROTEIN BLAR"/>
    <property type="match status" value="1"/>
</dbReference>
<dbReference type="Pfam" id="PF05569">
    <property type="entry name" value="Peptidase_M56"/>
    <property type="match status" value="1"/>
</dbReference>
<comment type="caution">
    <text evidence="4">The sequence shown here is derived from an EMBL/GenBank/DDBJ whole genome shotgun (WGS) entry which is preliminary data.</text>
</comment>
<gene>
    <name evidence="4" type="ORF">E5161_15895</name>
</gene>
<dbReference type="InterPro" id="IPR008756">
    <property type="entry name" value="Peptidase_M56"/>
</dbReference>
<sequence>MTSLFLLILNMSVTASYVALAVMLARIPLRRAPKIFSYLLWLAVAIRLVIPVSFTSSFSILRLVQPQADKTDTGSMVFVPQDIGMMKNPVVDTGIRGISRIVNTSFPAAKPLASVNPMQIVVWIGSAVWIAGVAVLLLYSIFSYLKMRASVRTATLVKDNLFETDRIATPFVFGFLKPKIYVPTGLSEQELSCVLLHEQTHIRRRDYLIKPLAYLTLIVHWFNPLMWLSYALMSKDMEMSCDEQVMSKMGDRMKGSYSQTLLSLSVSRSGLSTGSPLAFGESHIKSRIQNVLAYRKASSWTVAVSAVVIAAVVMGCTANPKPILESPQLSSQPSAQSDYLGYRLDLLLKNKTPYIGSASKVGGLISGLPRPEGLESNGIELQTTAQPYGLTIRYIKNDSAMGIHEGTINTEALYYRNSILLFSLIDNVDRVTYSIADHTGQNAGATDRFTFTREQAEKLLGGDVRQYSADEESLRQLIDRTQKL</sequence>
<dbReference type="OrthoDB" id="9804799at2"/>
<keyword evidence="1" id="KW-0812">Transmembrane</keyword>
<dbReference type="CDD" id="cd07341">
    <property type="entry name" value="M56_BlaR1_MecR1_like"/>
    <property type="match status" value="1"/>
</dbReference>
<evidence type="ECO:0000313" key="4">
    <source>
        <dbReference type="EMBL" id="TJY40640.1"/>
    </source>
</evidence>
<evidence type="ECO:0000259" key="2">
    <source>
        <dbReference type="Pfam" id="PF05569"/>
    </source>
</evidence>
<feature type="transmembrane region" description="Helical" evidence="1">
    <location>
        <begin position="39"/>
        <end position="61"/>
    </location>
</feature>
<name>A0A4U0F817_9BACL</name>
<dbReference type="PANTHER" id="PTHR34978:SF3">
    <property type="entry name" value="SLR0241 PROTEIN"/>
    <property type="match status" value="1"/>
</dbReference>
<dbReference type="Pfam" id="PF16107">
    <property type="entry name" value="DUF4825"/>
    <property type="match status" value="1"/>
</dbReference>
<feature type="transmembrane region" description="Helical" evidence="1">
    <location>
        <begin position="6"/>
        <end position="27"/>
    </location>
</feature>
<feature type="domain" description="DUF4825" evidence="3">
    <location>
        <begin position="347"/>
        <end position="442"/>
    </location>
</feature>
<dbReference type="InterPro" id="IPR032250">
    <property type="entry name" value="DUF4825"/>
</dbReference>
<keyword evidence="1" id="KW-0472">Membrane</keyword>